<dbReference type="PANTHER" id="PTHR40633:SF1">
    <property type="entry name" value="GPI ANCHORED SERINE-THREONINE RICH PROTEIN (AFU_ORTHOLOGUE AFUA_1G03630)"/>
    <property type="match status" value="1"/>
</dbReference>
<evidence type="ECO:0000256" key="2">
    <source>
        <dbReference type="SAM" id="MobiDB-lite"/>
    </source>
</evidence>
<dbReference type="InterPro" id="IPR052982">
    <property type="entry name" value="SRP1/TIP1-like"/>
</dbReference>
<feature type="chain" id="PRO_5015478296" description="Yeast cell wall synthesis Kre9/Knh1-like N-terminal domain-containing protein" evidence="3">
    <location>
        <begin position="24"/>
        <end position="222"/>
    </location>
</feature>
<sequence>MQIPRSLLLALASAFAAYAQTQATGPNAFTNTAYNAVAGQTLTLTWTPSTEGTVSLILRTGANNALDTVETIASNIPNSGSYDWAIPESAVRGSNYAVEIQSDSDTSVTNYTPQFVLESDNVGPIPTEGSSSSAPISSSVSTAASSSASETASETTTGTETSETSSATTGSTNSRTTGTAAPTSSNGDLQATQSTTSDSGAGARATAMVGMLGAVALGALAL</sequence>
<reference evidence="6" key="1">
    <citation type="journal article" date="2017" name="bioRxiv">
        <title>Conservation of a gene cluster reveals novel cercosporin biosynthetic mechanisms and extends production to the genus Colletotrichum.</title>
        <authorList>
            <person name="de Jonge R."/>
            <person name="Ebert M.K."/>
            <person name="Huitt-Roehl C.R."/>
            <person name="Pal P."/>
            <person name="Suttle J.C."/>
            <person name="Spanner R.E."/>
            <person name="Neubauer J.D."/>
            <person name="Jurick W.M.II."/>
            <person name="Stott K.A."/>
            <person name="Secor G.A."/>
            <person name="Thomma B.P.H.J."/>
            <person name="Van de Peer Y."/>
            <person name="Townsend C.A."/>
            <person name="Bolton M.D."/>
        </authorList>
    </citation>
    <scope>NUCLEOTIDE SEQUENCE [LARGE SCALE GENOMIC DNA]</scope>
    <source>
        <strain evidence="6">CBS538.71</strain>
    </source>
</reference>
<dbReference type="AlphaFoldDB" id="A0A2S6C180"/>
<name>A0A2S6C180_9PEZI</name>
<feature type="compositionally biased region" description="Polar residues" evidence="2">
    <location>
        <begin position="182"/>
        <end position="199"/>
    </location>
</feature>
<feature type="region of interest" description="Disordered" evidence="2">
    <location>
        <begin position="119"/>
        <end position="201"/>
    </location>
</feature>
<evidence type="ECO:0000313" key="5">
    <source>
        <dbReference type="EMBL" id="PPJ53481.1"/>
    </source>
</evidence>
<dbReference type="Pfam" id="PF10342">
    <property type="entry name" value="Kre9_KNH"/>
    <property type="match status" value="1"/>
</dbReference>
<evidence type="ECO:0000313" key="6">
    <source>
        <dbReference type="Proteomes" id="UP000237631"/>
    </source>
</evidence>
<dbReference type="EMBL" id="PNEN01000578">
    <property type="protein sequence ID" value="PPJ53481.1"/>
    <property type="molecule type" value="Genomic_DNA"/>
</dbReference>
<protein>
    <recommendedName>
        <fullName evidence="4">Yeast cell wall synthesis Kre9/Knh1-like N-terminal domain-containing protein</fullName>
    </recommendedName>
</protein>
<dbReference type="Proteomes" id="UP000237631">
    <property type="component" value="Unassembled WGS sequence"/>
</dbReference>
<dbReference type="InterPro" id="IPR018466">
    <property type="entry name" value="Kre9/Knh1-like_N"/>
</dbReference>
<evidence type="ECO:0000256" key="1">
    <source>
        <dbReference type="ARBA" id="ARBA00022729"/>
    </source>
</evidence>
<accession>A0A2S6C180</accession>
<comment type="caution">
    <text evidence="5">The sequence shown here is derived from an EMBL/GenBank/DDBJ whole genome shotgun (WGS) entry which is preliminary data.</text>
</comment>
<organism evidence="5 6">
    <name type="scientific">Cercospora berteroae</name>
    <dbReference type="NCBI Taxonomy" id="357750"/>
    <lineage>
        <taxon>Eukaryota</taxon>
        <taxon>Fungi</taxon>
        <taxon>Dikarya</taxon>
        <taxon>Ascomycota</taxon>
        <taxon>Pezizomycotina</taxon>
        <taxon>Dothideomycetes</taxon>
        <taxon>Dothideomycetidae</taxon>
        <taxon>Mycosphaerellales</taxon>
        <taxon>Mycosphaerellaceae</taxon>
        <taxon>Cercospora</taxon>
    </lineage>
</organism>
<keyword evidence="6" id="KW-1185">Reference proteome</keyword>
<dbReference type="STRING" id="357750.A0A2S6C180"/>
<dbReference type="OrthoDB" id="2260257at2759"/>
<feature type="domain" description="Yeast cell wall synthesis Kre9/Knh1-like N-terminal" evidence="4">
    <location>
        <begin position="35"/>
        <end position="115"/>
    </location>
</feature>
<evidence type="ECO:0000259" key="4">
    <source>
        <dbReference type="Pfam" id="PF10342"/>
    </source>
</evidence>
<gene>
    <name evidence="5" type="ORF">CBER1_00321</name>
</gene>
<dbReference type="PANTHER" id="PTHR40633">
    <property type="entry name" value="MATRIX PROTEIN, PUTATIVE (AFU_ORTHOLOGUE AFUA_8G05410)-RELATED"/>
    <property type="match status" value="1"/>
</dbReference>
<feature type="signal peptide" evidence="3">
    <location>
        <begin position="1"/>
        <end position="23"/>
    </location>
</feature>
<evidence type="ECO:0000256" key="3">
    <source>
        <dbReference type="SAM" id="SignalP"/>
    </source>
</evidence>
<feature type="compositionally biased region" description="Low complexity" evidence="2">
    <location>
        <begin position="127"/>
        <end position="181"/>
    </location>
</feature>
<keyword evidence="1 3" id="KW-0732">Signal</keyword>
<proteinExistence type="predicted"/>